<reference evidence="2 3" key="1">
    <citation type="journal article" date="2019" name="Sci. Rep.">
        <title>Colletotrichum shisoi sp. nov., an anthracnose pathogen of Perilla frutescens in Japan: molecular phylogenetic, morphological and genomic evidence.</title>
        <authorList>
            <person name="Gan P."/>
            <person name="Tsushima A."/>
            <person name="Hiroyama R."/>
            <person name="Narusaka M."/>
            <person name="Takano Y."/>
            <person name="Narusaka Y."/>
            <person name="Kawaradani M."/>
            <person name="Damm U."/>
            <person name="Shirasu K."/>
        </authorList>
    </citation>
    <scope>NUCLEOTIDE SEQUENCE [LARGE SCALE GENOMIC DNA]</scope>
    <source>
        <strain evidence="2 3">PG-2018a</strain>
    </source>
</reference>
<evidence type="ECO:0000313" key="3">
    <source>
        <dbReference type="Proteomes" id="UP000326340"/>
    </source>
</evidence>
<protein>
    <submittedName>
        <fullName evidence="2">Uncharacterized protein</fullName>
    </submittedName>
</protein>
<evidence type="ECO:0000256" key="1">
    <source>
        <dbReference type="SAM" id="MobiDB-lite"/>
    </source>
</evidence>
<accession>A0A5Q4BI99</accession>
<keyword evidence="3" id="KW-1185">Reference proteome</keyword>
<gene>
    <name evidence="2" type="ORF">CSHISOI_09139</name>
</gene>
<dbReference type="OrthoDB" id="3431997at2759"/>
<dbReference type="EMBL" id="PUHP01001260">
    <property type="protein sequence ID" value="TQN66289.1"/>
    <property type="molecule type" value="Genomic_DNA"/>
</dbReference>
<comment type="caution">
    <text evidence="2">The sequence shown here is derived from an EMBL/GenBank/DDBJ whole genome shotgun (WGS) entry which is preliminary data.</text>
</comment>
<sequence>MGKPTEAGAEAAIESGIPPPPYAPSDAATTSSSSAAQLGFSPASEESANVPAGSSLSLLHHPIPQSLSAYMQLKLTRTIHLGDSTNHKLYALSSHFIAAGGTYDGKPCLILHNGPDDKDAALATISEEPGWKPASTASIVTLPPLNSPAGAAATPQGIPNGVTEIMRPGIFDDEVTFGFRFSVEVEHGGGLLRREDFEWQKADKNEMADAKAVYKLVRLESRTDQAGEARSSRDAPGVVAIAGFKGSLSWKSPFRFEFLGDGATGGLGDRWSVMALATAIRLWFLHLQGRIR</sequence>
<feature type="region of interest" description="Disordered" evidence="1">
    <location>
        <begin position="1"/>
        <end position="50"/>
    </location>
</feature>
<name>A0A5Q4BI99_9PEZI</name>
<dbReference type="Proteomes" id="UP000326340">
    <property type="component" value="Unassembled WGS sequence"/>
</dbReference>
<feature type="compositionally biased region" description="Low complexity" evidence="1">
    <location>
        <begin position="1"/>
        <end position="16"/>
    </location>
</feature>
<evidence type="ECO:0000313" key="2">
    <source>
        <dbReference type="EMBL" id="TQN66289.1"/>
    </source>
</evidence>
<feature type="compositionally biased region" description="Low complexity" evidence="1">
    <location>
        <begin position="24"/>
        <end position="36"/>
    </location>
</feature>
<dbReference type="AlphaFoldDB" id="A0A5Q4BI99"/>
<organism evidence="2 3">
    <name type="scientific">Colletotrichum shisoi</name>
    <dbReference type="NCBI Taxonomy" id="2078593"/>
    <lineage>
        <taxon>Eukaryota</taxon>
        <taxon>Fungi</taxon>
        <taxon>Dikarya</taxon>
        <taxon>Ascomycota</taxon>
        <taxon>Pezizomycotina</taxon>
        <taxon>Sordariomycetes</taxon>
        <taxon>Hypocreomycetidae</taxon>
        <taxon>Glomerellales</taxon>
        <taxon>Glomerellaceae</taxon>
        <taxon>Colletotrichum</taxon>
        <taxon>Colletotrichum destructivum species complex</taxon>
    </lineage>
</organism>
<proteinExistence type="predicted"/>